<evidence type="ECO:0000256" key="2">
    <source>
        <dbReference type="ARBA" id="ARBA00022679"/>
    </source>
</evidence>
<protein>
    <recommendedName>
        <fullName evidence="4">Sulfotransferase domain-containing protein</fullName>
    </recommendedName>
</protein>
<organism evidence="5 6">
    <name type="scientific">Rhipicephalus microplus</name>
    <name type="common">Cattle tick</name>
    <name type="synonym">Boophilus microplus</name>
    <dbReference type="NCBI Taxonomy" id="6941"/>
    <lineage>
        <taxon>Eukaryota</taxon>
        <taxon>Metazoa</taxon>
        <taxon>Ecdysozoa</taxon>
        <taxon>Arthropoda</taxon>
        <taxon>Chelicerata</taxon>
        <taxon>Arachnida</taxon>
        <taxon>Acari</taxon>
        <taxon>Parasitiformes</taxon>
        <taxon>Ixodida</taxon>
        <taxon>Ixodoidea</taxon>
        <taxon>Ixodidae</taxon>
        <taxon>Rhipicephalinae</taxon>
        <taxon>Rhipicephalus</taxon>
        <taxon>Boophilus</taxon>
    </lineage>
</organism>
<dbReference type="VEuPathDB" id="VectorBase:LOC119173684"/>
<dbReference type="PANTHER" id="PTHR11783">
    <property type="entry name" value="SULFOTRANSFERASE SULT"/>
    <property type="match status" value="1"/>
</dbReference>
<dbReference type="Gene3D" id="3.40.50.300">
    <property type="entry name" value="P-loop containing nucleotide triphosphate hydrolases"/>
    <property type="match status" value="1"/>
</dbReference>
<dbReference type="InterPro" id="IPR027417">
    <property type="entry name" value="P-loop_NTPase"/>
</dbReference>
<feature type="domain" description="Sulfotransferase" evidence="4">
    <location>
        <begin position="23"/>
        <end position="235"/>
    </location>
</feature>
<dbReference type="EMBL" id="JABSTU010000009">
    <property type="protein sequence ID" value="KAH8021171.1"/>
    <property type="molecule type" value="Genomic_DNA"/>
</dbReference>
<sequence length="427" mass="48977">MEFRLRAPIIEYRPDLPPRPTSKPLRTLCTHLPLCLEKLNPEAKYVYVARNPWDVCVSLYHHVTSLSFYRFQDGTFDDFLEAFFTGRLPYGCYFEHLVAGYSLKDEPNILFLTYEELQRDLRGGVLRLASFMGENHLKDLKENPVEGQNLLDVIVKNTSTDSMKKVMIFDLTKNFYPEVDELLKNLKPSTKAAHAGDAKRHELVRNGKVGQWKEYFSAEQLQRMEAAIKEKTSGSSVMSLWSDIRADALHLDPVAARDQGPDPIPGTTPAPRVIDKEKARRTRTRSSRRHRGSSNSSITTTTSSSNNNSSSTSTRNQEKLGEEKRRGGGERDWRRSGDGERELRRPDEGAHSNLAYIEFYLPEYKFAMAPLMCVYGSGFNNILEFLEEGLYDFTVFDSLYKDDRNPWPEPNKDLLHFLSSARRQQNS</sequence>
<feature type="region of interest" description="Disordered" evidence="3">
    <location>
        <begin position="254"/>
        <end position="346"/>
    </location>
</feature>
<evidence type="ECO:0000313" key="6">
    <source>
        <dbReference type="Proteomes" id="UP000821866"/>
    </source>
</evidence>
<dbReference type="Pfam" id="PF00685">
    <property type="entry name" value="Sulfotransfer_1"/>
    <property type="match status" value="1"/>
</dbReference>
<evidence type="ECO:0000259" key="4">
    <source>
        <dbReference type="Pfam" id="PF00685"/>
    </source>
</evidence>
<accession>A0A9J6DGM1</accession>
<gene>
    <name evidence="5" type="ORF">HPB51_012566</name>
</gene>
<feature type="compositionally biased region" description="Basic residues" evidence="3">
    <location>
        <begin position="279"/>
        <end position="292"/>
    </location>
</feature>
<comment type="caution">
    <text evidence="5">The sequence shown here is derived from an EMBL/GenBank/DDBJ whole genome shotgun (WGS) entry which is preliminary data.</text>
</comment>
<reference evidence="5" key="1">
    <citation type="journal article" date="2020" name="Cell">
        <title>Large-Scale Comparative Analyses of Tick Genomes Elucidate Their Genetic Diversity and Vector Capacities.</title>
        <authorList>
            <consortium name="Tick Genome and Microbiome Consortium (TIGMIC)"/>
            <person name="Jia N."/>
            <person name="Wang J."/>
            <person name="Shi W."/>
            <person name="Du L."/>
            <person name="Sun Y."/>
            <person name="Zhan W."/>
            <person name="Jiang J.F."/>
            <person name="Wang Q."/>
            <person name="Zhang B."/>
            <person name="Ji P."/>
            <person name="Bell-Sakyi L."/>
            <person name="Cui X.M."/>
            <person name="Yuan T.T."/>
            <person name="Jiang B.G."/>
            <person name="Yang W.F."/>
            <person name="Lam T.T."/>
            <person name="Chang Q.C."/>
            <person name="Ding S.J."/>
            <person name="Wang X.J."/>
            <person name="Zhu J.G."/>
            <person name="Ruan X.D."/>
            <person name="Zhao L."/>
            <person name="Wei J.T."/>
            <person name="Ye R.Z."/>
            <person name="Que T.C."/>
            <person name="Du C.H."/>
            <person name="Zhou Y.H."/>
            <person name="Cheng J.X."/>
            <person name="Dai P.F."/>
            <person name="Guo W.B."/>
            <person name="Han X.H."/>
            <person name="Huang E.J."/>
            <person name="Li L.F."/>
            <person name="Wei W."/>
            <person name="Gao Y.C."/>
            <person name="Liu J.Z."/>
            <person name="Shao H.Z."/>
            <person name="Wang X."/>
            <person name="Wang C.C."/>
            <person name="Yang T.C."/>
            <person name="Huo Q.B."/>
            <person name="Li W."/>
            <person name="Chen H.Y."/>
            <person name="Chen S.E."/>
            <person name="Zhou L.G."/>
            <person name="Ni X.B."/>
            <person name="Tian J.H."/>
            <person name="Sheng Y."/>
            <person name="Liu T."/>
            <person name="Pan Y.S."/>
            <person name="Xia L.Y."/>
            <person name="Li J."/>
            <person name="Zhao F."/>
            <person name="Cao W.C."/>
        </authorList>
    </citation>
    <scope>NUCLEOTIDE SEQUENCE</scope>
    <source>
        <strain evidence="5">Rmic-2018</strain>
    </source>
</reference>
<dbReference type="GO" id="GO:0008146">
    <property type="term" value="F:sulfotransferase activity"/>
    <property type="evidence" value="ECO:0007669"/>
    <property type="project" value="InterPro"/>
</dbReference>
<evidence type="ECO:0000256" key="1">
    <source>
        <dbReference type="ARBA" id="ARBA00005771"/>
    </source>
</evidence>
<proteinExistence type="inferred from homology"/>
<keyword evidence="2" id="KW-0808">Transferase</keyword>
<comment type="similarity">
    <text evidence="1">Belongs to the sulfotransferase 1 family.</text>
</comment>
<evidence type="ECO:0000256" key="3">
    <source>
        <dbReference type="SAM" id="MobiDB-lite"/>
    </source>
</evidence>
<keyword evidence="6" id="KW-1185">Reference proteome</keyword>
<dbReference type="AlphaFoldDB" id="A0A9J6DGM1"/>
<feature type="compositionally biased region" description="Low complexity" evidence="3">
    <location>
        <begin position="293"/>
        <end position="314"/>
    </location>
</feature>
<dbReference type="SUPFAM" id="SSF52540">
    <property type="entry name" value="P-loop containing nucleoside triphosphate hydrolases"/>
    <property type="match status" value="1"/>
</dbReference>
<feature type="compositionally biased region" description="Basic and acidic residues" evidence="3">
    <location>
        <begin position="316"/>
        <end position="346"/>
    </location>
</feature>
<evidence type="ECO:0000313" key="5">
    <source>
        <dbReference type="EMBL" id="KAH8021171.1"/>
    </source>
</evidence>
<reference evidence="5" key="2">
    <citation type="submission" date="2021-09" db="EMBL/GenBank/DDBJ databases">
        <authorList>
            <person name="Jia N."/>
            <person name="Wang J."/>
            <person name="Shi W."/>
            <person name="Du L."/>
            <person name="Sun Y."/>
            <person name="Zhan W."/>
            <person name="Jiang J."/>
            <person name="Wang Q."/>
            <person name="Zhang B."/>
            <person name="Ji P."/>
            <person name="Sakyi L.B."/>
            <person name="Cui X."/>
            <person name="Yuan T."/>
            <person name="Jiang B."/>
            <person name="Yang W."/>
            <person name="Lam T.T.-Y."/>
            <person name="Chang Q."/>
            <person name="Ding S."/>
            <person name="Wang X."/>
            <person name="Zhu J."/>
            <person name="Ruan X."/>
            <person name="Zhao L."/>
            <person name="Wei J."/>
            <person name="Que T."/>
            <person name="Du C."/>
            <person name="Cheng J."/>
            <person name="Dai P."/>
            <person name="Han X."/>
            <person name="Huang E."/>
            <person name="Gao Y."/>
            <person name="Liu J."/>
            <person name="Shao H."/>
            <person name="Ye R."/>
            <person name="Li L."/>
            <person name="Wei W."/>
            <person name="Wang X."/>
            <person name="Wang C."/>
            <person name="Huo Q."/>
            <person name="Li W."/>
            <person name="Guo W."/>
            <person name="Chen H."/>
            <person name="Chen S."/>
            <person name="Zhou L."/>
            <person name="Zhou L."/>
            <person name="Ni X."/>
            <person name="Tian J."/>
            <person name="Zhou Y."/>
            <person name="Sheng Y."/>
            <person name="Liu T."/>
            <person name="Pan Y."/>
            <person name="Xia L."/>
            <person name="Li J."/>
            <person name="Zhao F."/>
            <person name="Cao W."/>
        </authorList>
    </citation>
    <scope>NUCLEOTIDE SEQUENCE</scope>
    <source>
        <strain evidence="5">Rmic-2018</strain>
        <tissue evidence="5">Larvae</tissue>
    </source>
</reference>
<dbReference type="InterPro" id="IPR000863">
    <property type="entry name" value="Sulfotransferase_dom"/>
</dbReference>
<name>A0A9J6DGM1_RHIMP</name>
<dbReference type="Proteomes" id="UP000821866">
    <property type="component" value="Chromosome 7"/>
</dbReference>